<reference evidence="3 4" key="1">
    <citation type="submission" date="2024-07" db="EMBL/GenBank/DDBJ databases">
        <title>Description of Labrys sedimenti sp. nov., isolated from a diclofenac-degrading enrichment culture.</title>
        <authorList>
            <person name="Tancsics A."/>
            <person name="Csepanyi A."/>
        </authorList>
    </citation>
    <scope>NUCLEOTIDE SEQUENCE [LARGE SCALE GENOMIC DNA]</scope>
    <source>
        <strain evidence="3 4">LMG 23578</strain>
    </source>
</reference>
<dbReference type="Gene3D" id="3.40.50.300">
    <property type="entry name" value="P-loop containing nucleotide triphosphate hydrolases"/>
    <property type="match status" value="1"/>
</dbReference>
<dbReference type="PROSITE" id="PS51257">
    <property type="entry name" value="PROKAR_LIPOPROTEIN"/>
    <property type="match status" value="1"/>
</dbReference>
<name>A0ABV3PJ30_9HYPH</name>
<dbReference type="Proteomes" id="UP001555786">
    <property type="component" value="Unassembled WGS sequence"/>
</dbReference>
<dbReference type="EMBL" id="JBFNQD010000001">
    <property type="protein sequence ID" value="MEW9305329.1"/>
    <property type="molecule type" value="Genomic_DNA"/>
</dbReference>
<evidence type="ECO:0000313" key="3">
    <source>
        <dbReference type="EMBL" id="MEW9305329.1"/>
    </source>
</evidence>
<dbReference type="RefSeq" id="WP_311942297.1">
    <property type="nucleotide sequence ID" value="NZ_JAVSCS010000036.1"/>
</dbReference>
<organism evidence="3 4">
    <name type="scientific">Labrys neptuniae</name>
    <dbReference type="NCBI Taxonomy" id="376174"/>
    <lineage>
        <taxon>Bacteria</taxon>
        <taxon>Pseudomonadati</taxon>
        <taxon>Pseudomonadota</taxon>
        <taxon>Alphaproteobacteria</taxon>
        <taxon>Hyphomicrobiales</taxon>
        <taxon>Xanthobacteraceae</taxon>
        <taxon>Labrys</taxon>
    </lineage>
</organism>
<accession>A0ABV3PJ30</accession>
<dbReference type="Pfam" id="PF00685">
    <property type="entry name" value="Sulfotransfer_1"/>
    <property type="match status" value="1"/>
</dbReference>
<keyword evidence="4" id="KW-1185">Reference proteome</keyword>
<protein>
    <submittedName>
        <fullName evidence="3">Sulfotransferase domain-containing protein</fullName>
    </submittedName>
</protein>
<keyword evidence="1" id="KW-0472">Membrane</keyword>
<feature type="domain" description="Sulfotransferase" evidence="2">
    <location>
        <begin position="44"/>
        <end position="219"/>
    </location>
</feature>
<dbReference type="SUPFAM" id="SSF52540">
    <property type="entry name" value="P-loop containing nucleoside triphosphate hydrolases"/>
    <property type="match status" value="1"/>
</dbReference>
<sequence>MNQPGKYVSCGMTLGSCWGALSSKDNYPIMEINCSSEGDAMSHHVLVACMPKSASTFISSAIANAVNLNSINLIPSYGRREQELCEICLAQNAKLDYVAQHHIKHSTWTEELCSDYDVSIIVLIRSLFDVVVSIRDHVHRESPVNPFFYLDKQHLSRDRAELEHMIAMLAMPWYINFYMGWRSSKAARIFMYEDFIADPDKAIGEMLTFAGIPATTAQIAAGLEAAKSKGSRINVGKAGRGMDLKPETVMMIMDMMAAYPEIQDDPYVQMMKTQAARILAAGTDQVAAPSPLPAAAGATLRPSFAMRARRYFRRKMRLLGKRRNPLIAAGLLAIAGLYYAFLYNLIPNSLMGGRIDDLIVPAACVFVAAKLLTRTKVRPVPVPFRATDAAASVSSH</sequence>
<evidence type="ECO:0000256" key="1">
    <source>
        <dbReference type="SAM" id="Phobius"/>
    </source>
</evidence>
<keyword evidence="1" id="KW-1133">Transmembrane helix</keyword>
<dbReference type="InterPro" id="IPR000863">
    <property type="entry name" value="Sulfotransferase_dom"/>
</dbReference>
<comment type="caution">
    <text evidence="3">The sequence shown here is derived from an EMBL/GenBank/DDBJ whole genome shotgun (WGS) entry which is preliminary data.</text>
</comment>
<feature type="transmembrane region" description="Helical" evidence="1">
    <location>
        <begin position="326"/>
        <end position="346"/>
    </location>
</feature>
<gene>
    <name evidence="3" type="ORF">ABXS05_07265</name>
</gene>
<evidence type="ECO:0000313" key="4">
    <source>
        <dbReference type="Proteomes" id="UP001555786"/>
    </source>
</evidence>
<proteinExistence type="predicted"/>
<evidence type="ECO:0000259" key="2">
    <source>
        <dbReference type="Pfam" id="PF00685"/>
    </source>
</evidence>
<keyword evidence="1" id="KW-0812">Transmembrane</keyword>
<dbReference type="InterPro" id="IPR027417">
    <property type="entry name" value="P-loop_NTPase"/>
</dbReference>